<feature type="domain" description="Transcriptional regulator SgrR N-terminal HTH" evidence="3">
    <location>
        <begin position="4"/>
        <end position="117"/>
    </location>
</feature>
<dbReference type="Proteomes" id="UP000199050">
    <property type="component" value="Unassembled WGS sequence"/>
</dbReference>
<dbReference type="PANTHER" id="PTHR30290">
    <property type="entry name" value="PERIPLASMIC BINDING COMPONENT OF ABC TRANSPORTER"/>
    <property type="match status" value="1"/>
</dbReference>
<reference evidence="5" key="1">
    <citation type="submission" date="2016-10" db="EMBL/GenBank/DDBJ databases">
        <authorList>
            <person name="Varghese N."/>
            <person name="Submissions S."/>
        </authorList>
    </citation>
    <scope>NUCLEOTIDE SEQUENCE [LARGE SCALE GENOMIC DNA]</scope>
    <source>
        <strain evidence="5">CGMCC 1.11012</strain>
    </source>
</reference>
<dbReference type="CDD" id="cd08507">
    <property type="entry name" value="PBP2_SgrR_like"/>
    <property type="match status" value="1"/>
</dbReference>
<protein>
    <submittedName>
        <fullName evidence="4">DNA-binding transcriptional regulator SgrR of sgrS sRNA, contains a MarR-type HTH domain and a solute-binding domain</fullName>
    </submittedName>
</protein>
<dbReference type="InterPro" id="IPR025370">
    <property type="entry name" value="SgrR_HTH_N"/>
</dbReference>
<organism evidence="4 5">
    <name type="scientific">Paenibacillus typhae</name>
    <dbReference type="NCBI Taxonomy" id="1174501"/>
    <lineage>
        <taxon>Bacteria</taxon>
        <taxon>Bacillati</taxon>
        <taxon>Bacillota</taxon>
        <taxon>Bacilli</taxon>
        <taxon>Bacillales</taxon>
        <taxon>Paenibacillaceae</taxon>
        <taxon>Paenibacillus</taxon>
    </lineage>
</organism>
<evidence type="ECO:0000313" key="4">
    <source>
        <dbReference type="EMBL" id="SDI89222.1"/>
    </source>
</evidence>
<dbReference type="AlphaFoldDB" id="A0A1G8P9T6"/>
<dbReference type="InterPro" id="IPR000914">
    <property type="entry name" value="SBP_5_dom"/>
</dbReference>
<evidence type="ECO:0000256" key="1">
    <source>
        <dbReference type="ARBA" id="ARBA00023125"/>
    </source>
</evidence>
<sequence length="593" mass="68786">MDIEEYYLQLKSHYTSQADGEWFPVTINELALVFDCTRRNAQFLIQKLKEQHFIGWKSGLGRGNSSQLALLRNKDELTLARAQSLCLNGQLSEAFACIQASERESVQAEFHTWLGNRFGVQKERSEQDILRYPFYRPVPDLDPMKVVRRTEAHLISQLFDTLTQYDRFSKKLKPGLAHHWEHDGTFRRWTFYLRKGVLFHHGKQLKAEDVKYTFDRIREWNGEDWLINSVQAIEVTSTYSVCFELKESNALFTHFMATERFSIVPDDLEQLDARHNYARQPVGTGPFCMRSNTESMLIMDANEHYFAGRPFLDVIEMWVWPDYEEELRHTQPLGQPQLLYFEAMDKGVSKQKLNQMESGSTVLTFNLSKPGILQDYSLRNAIHLALSREQMIRELKGRRNKPSSGFYPGYYEADYGRNASIEAARNSLEQSSYNGEVLQLYTYEYFSNEEDARWIMAACSQIGVQIELTILPIRELSRAEVILQADMIYAGEVLGDQSIITLIEMYRSKHGYIRNHLRSPLRAKIDAILADALTETSGDKHLTMLRAVEEELKRQLNVLFVYHSVQEVGYDGSLHGIALNAWGKINYKDVWVK</sequence>
<dbReference type="GO" id="GO:0015833">
    <property type="term" value="P:peptide transport"/>
    <property type="evidence" value="ECO:0007669"/>
    <property type="project" value="TreeGrafter"/>
</dbReference>
<evidence type="ECO:0000259" key="3">
    <source>
        <dbReference type="Pfam" id="PF12793"/>
    </source>
</evidence>
<dbReference type="Gene3D" id="3.40.190.10">
    <property type="entry name" value="Periplasmic binding protein-like II"/>
    <property type="match status" value="1"/>
</dbReference>
<dbReference type="RefSeq" id="WP_090714110.1">
    <property type="nucleotide sequence ID" value="NZ_CBCSKY010000045.1"/>
</dbReference>
<dbReference type="GO" id="GO:0003677">
    <property type="term" value="F:DNA binding"/>
    <property type="evidence" value="ECO:0007669"/>
    <property type="project" value="UniProtKB-KW"/>
</dbReference>
<evidence type="ECO:0000313" key="5">
    <source>
        <dbReference type="Proteomes" id="UP000199050"/>
    </source>
</evidence>
<dbReference type="SUPFAM" id="SSF53850">
    <property type="entry name" value="Periplasmic binding protein-like II"/>
    <property type="match status" value="1"/>
</dbReference>
<dbReference type="Gene3D" id="3.10.105.10">
    <property type="entry name" value="Dipeptide-binding Protein, Domain 3"/>
    <property type="match status" value="1"/>
</dbReference>
<keyword evidence="5" id="KW-1185">Reference proteome</keyword>
<keyword evidence="1 4" id="KW-0238">DNA-binding</keyword>
<name>A0A1G8P9T6_9BACL</name>
<dbReference type="Pfam" id="PF00496">
    <property type="entry name" value="SBP_bac_5"/>
    <property type="match status" value="1"/>
</dbReference>
<accession>A0A1G8P9T6</accession>
<proteinExistence type="predicted"/>
<dbReference type="EMBL" id="FNDX01000009">
    <property type="protein sequence ID" value="SDI89222.1"/>
    <property type="molecule type" value="Genomic_DNA"/>
</dbReference>
<evidence type="ECO:0000259" key="2">
    <source>
        <dbReference type="Pfam" id="PF00496"/>
    </source>
</evidence>
<dbReference type="PANTHER" id="PTHR30290:SF72">
    <property type="entry name" value="HTH-TYPE TRANSCRIPTIONAL REGULATOR SGRR"/>
    <property type="match status" value="1"/>
</dbReference>
<dbReference type="OrthoDB" id="5894719at2"/>
<dbReference type="InterPro" id="IPR039424">
    <property type="entry name" value="SBP_5"/>
</dbReference>
<dbReference type="GO" id="GO:1904680">
    <property type="term" value="F:peptide transmembrane transporter activity"/>
    <property type="evidence" value="ECO:0007669"/>
    <property type="project" value="TreeGrafter"/>
</dbReference>
<gene>
    <name evidence="4" type="ORF">SAMN05216192_109138</name>
</gene>
<feature type="domain" description="Solute-binding protein family 5" evidence="2">
    <location>
        <begin position="171"/>
        <end position="473"/>
    </location>
</feature>
<dbReference type="STRING" id="1174501.SAMN05216192_109138"/>
<dbReference type="Pfam" id="PF12793">
    <property type="entry name" value="SgrR_N"/>
    <property type="match status" value="1"/>
</dbReference>